<protein>
    <submittedName>
        <fullName evidence="2">Uncharacterized protein</fullName>
    </submittedName>
</protein>
<feature type="region of interest" description="Disordered" evidence="1">
    <location>
        <begin position="31"/>
        <end position="60"/>
    </location>
</feature>
<evidence type="ECO:0000313" key="3">
    <source>
        <dbReference type="Proteomes" id="UP001157006"/>
    </source>
</evidence>
<keyword evidence="3" id="KW-1185">Reference proteome</keyword>
<evidence type="ECO:0000313" key="2">
    <source>
        <dbReference type="EMBL" id="CAI8614112.1"/>
    </source>
</evidence>
<dbReference type="AlphaFoldDB" id="A0AAV1AXV1"/>
<evidence type="ECO:0000256" key="1">
    <source>
        <dbReference type="SAM" id="MobiDB-lite"/>
    </source>
</evidence>
<feature type="compositionally biased region" description="Polar residues" evidence="1">
    <location>
        <begin position="40"/>
        <end position="51"/>
    </location>
</feature>
<reference evidence="2 3" key="1">
    <citation type="submission" date="2023-01" db="EMBL/GenBank/DDBJ databases">
        <authorList>
            <person name="Kreplak J."/>
        </authorList>
    </citation>
    <scope>NUCLEOTIDE SEQUENCE [LARGE SCALE GENOMIC DNA]</scope>
</reference>
<name>A0AAV1AXV1_VICFA</name>
<gene>
    <name evidence="2" type="ORF">VFH_V114440</name>
</gene>
<proteinExistence type="predicted"/>
<dbReference type="Proteomes" id="UP001157006">
    <property type="component" value="Chromosome 5"/>
</dbReference>
<accession>A0AAV1AXV1</accession>
<organism evidence="2 3">
    <name type="scientific">Vicia faba</name>
    <name type="common">Broad bean</name>
    <name type="synonym">Faba vulgaris</name>
    <dbReference type="NCBI Taxonomy" id="3906"/>
    <lineage>
        <taxon>Eukaryota</taxon>
        <taxon>Viridiplantae</taxon>
        <taxon>Streptophyta</taxon>
        <taxon>Embryophyta</taxon>
        <taxon>Tracheophyta</taxon>
        <taxon>Spermatophyta</taxon>
        <taxon>Magnoliopsida</taxon>
        <taxon>eudicotyledons</taxon>
        <taxon>Gunneridae</taxon>
        <taxon>Pentapetalae</taxon>
        <taxon>rosids</taxon>
        <taxon>fabids</taxon>
        <taxon>Fabales</taxon>
        <taxon>Fabaceae</taxon>
        <taxon>Papilionoideae</taxon>
        <taxon>50 kb inversion clade</taxon>
        <taxon>NPAAA clade</taxon>
        <taxon>Hologalegina</taxon>
        <taxon>IRL clade</taxon>
        <taxon>Fabeae</taxon>
        <taxon>Vicia</taxon>
    </lineage>
</organism>
<dbReference type="EMBL" id="OX451740">
    <property type="protein sequence ID" value="CAI8614112.1"/>
    <property type="molecule type" value="Genomic_DNA"/>
</dbReference>
<sequence length="93" mass="10776">MEHLLELFKPKFLPTPEADPTLVVFEKEIQPEVNHPPEQQVVSQSETGTTSRADKPSEYDSMPLVVLKTLEELMQENKAIRNHLENKDEMFKE</sequence>